<name>A0AAW2Z115_9EUKA</name>
<comment type="caution">
    <text evidence="1">The sequence shown here is derived from an EMBL/GenBank/DDBJ whole genome shotgun (WGS) entry which is preliminary data.</text>
</comment>
<sequence length="486" mass="55165">MINHEQREVTNKIIKRYLCGLRRYPPVVTIKLLDIILIIGEKLRRHVYVKDVPVIGKQTEILFIQFGVIDTFQFLQSLLTHPYPQNRKSGNAYVAQEVGMAVYKDHYGQLAKEPQGILDLTPLNDSPNSDLDVKRNDVVLIVIEMVSESLEIEKERLRILANQCSELECFRKNASERMKSHQARLQTLDSRKIIEINHLDSGVVPIADTLFEIVKKILFSNDTSQKLFLSFKSVYNLVNPEQEQQLLNYFDIGLFGVDIQSCQSGELKNQILSYVLCHLKNSKRFYDAHKDVDIFISIGHLSNEKVKLVSNYIRGVIFHKQGYYQQALEILSNMSKKHSSFVPALLECASIKVKINDVDGALQDYDAAIKLIPEYADAYADVGYLYISPLVSNPTRPHHTMKALAYFEMCVGMDPNNQRGRDGLDSLPVSKKPIIQLVTQDKTIKLEEQRMGATTDVDVKSAALDEPSIASIMAQRQTNALGPQHD</sequence>
<dbReference type="Proteomes" id="UP001431209">
    <property type="component" value="Unassembled WGS sequence"/>
</dbReference>
<organism evidence="1 2">
    <name type="scientific">Acrasis kona</name>
    <dbReference type="NCBI Taxonomy" id="1008807"/>
    <lineage>
        <taxon>Eukaryota</taxon>
        <taxon>Discoba</taxon>
        <taxon>Heterolobosea</taxon>
        <taxon>Tetramitia</taxon>
        <taxon>Eutetramitia</taxon>
        <taxon>Acrasidae</taxon>
        <taxon>Acrasis</taxon>
    </lineage>
</organism>
<dbReference type="Gene3D" id="1.25.40.10">
    <property type="entry name" value="Tetratricopeptide repeat domain"/>
    <property type="match status" value="1"/>
</dbReference>
<accession>A0AAW2Z115</accession>
<reference evidence="1 2" key="1">
    <citation type="submission" date="2024-03" db="EMBL/GenBank/DDBJ databases">
        <title>The Acrasis kona genome and developmental transcriptomes reveal deep origins of eukaryotic multicellular pathways.</title>
        <authorList>
            <person name="Sheikh S."/>
            <person name="Fu C.-J."/>
            <person name="Brown M.W."/>
            <person name="Baldauf S.L."/>
        </authorList>
    </citation>
    <scope>NUCLEOTIDE SEQUENCE [LARGE SCALE GENOMIC DNA]</scope>
    <source>
        <strain evidence="1 2">ATCC MYA-3509</strain>
    </source>
</reference>
<keyword evidence="2" id="KW-1185">Reference proteome</keyword>
<evidence type="ECO:0000313" key="1">
    <source>
        <dbReference type="EMBL" id="KAL0482302.1"/>
    </source>
</evidence>
<protein>
    <submittedName>
        <fullName evidence="1">Uncharacterized protein</fullName>
    </submittedName>
</protein>
<dbReference type="AlphaFoldDB" id="A0AAW2Z115"/>
<proteinExistence type="predicted"/>
<dbReference type="EMBL" id="JAOPGA020000840">
    <property type="protein sequence ID" value="KAL0482302.1"/>
    <property type="molecule type" value="Genomic_DNA"/>
</dbReference>
<dbReference type="InterPro" id="IPR011990">
    <property type="entry name" value="TPR-like_helical_dom_sf"/>
</dbReference>
<dbReference type="SUPFAM" id="SSF48452">
    <property type="entry name" value="TPR-like"/>
    <property type="match status" value="1"/>
</dbReference>
<gene>
    <name evidence="1" type="ORF">AKO1_012947</name>
</gene>
<evidence type="ECO:0000313" key="2">
    <source>
        <dbReference type="Proteomes" id="UP001431209"/>
    </source>
</evidence>